<evidence type="ECO:0000256" key="1">
    <source>
        <dbReference type="ARBA" id="ARBA00023015"/>
    </source>
</evidence>
<evidence type="ECO:0000313" key="5">
    <source>
        <dbReference type="EMBL" id="AKM08198.1"/>
    </source>
</evidence>
<dbReference type="CDD" id="cd01392">
    <property type="entry name" value="HTH_LacI"/>
    <property type="match status" value="1"/>
</dbReference>
<keyword evidence="2" id="KW-0238">DNA-binding</keyword>
<dbReference type="Proteomes" id="UP000037643">
    <property type="component" value="Chromosome"/>
</dbReference>
<evidence type="ECO:0000259" key="4">
    <source>
        <dbReference type="PROSITE" id="PS50932"/>
    </source>
</evidence>
<dbReference type="PATRIC" id="fig|543877.4.peg.2171"/>
<organism evidence="5 6">
    <name type="scientific">Pelagerythrobacter marensis</name>
    <dbReference type="NCBI Taxonomy" id="543877"/>
    <lineage>
        <taxon>Bacteria</taxon>
        <taxon>Pseudomonadati</taxon>
        <taxon>Pseudomonadota</taxon>
        <taxon>Alphaproteobacteria</taxon>
        <taxon>Sphingomonadales</taxon>
        <taxon>Erythrobacteraceae</taxon>
        <taxon>Pelagerythrobacter</taxon>
    </lineage>
</organism>
<keyword evidence="6" id="KW-1185">Reference proteome</keyword>
<evidence type="ECO:0000256" key="2">
    <source>
        <dbReference type="ARBA" id="ARBA00023125"/>
    </source>
</evidence>
<feature type="domain" description="HTH lacI-type" evidence="4">
    <location>
        <begin position="8"/>
        <end position="62"/>
    </location>
</feature>
<name>A0A0G3XCV6_9SPHN</name>
<reference evidence="5 6" key="1">
    <citation type="submission" date="2015-06" db="EMBL/GenBank/DDBJ databases">
        <authorList>
            <person name="Kim K.M."/>
        </authorList>
    </citation>
    <scope>NUCLEOTIDE SEQUENCE [LARGE SCALE GENOMIC DNA]</scope>
    <source>
        <strain evidence="5 6">KCTC 22370</strain>
    </source>
</reference>
<dbReference type="EMBL" id="CP011805">
    <property type="protein sequence ID" value="AKM08198.1"/>
    <property type="molecule type" value="Genomic_DNA"/>
</dbReference>
<dbReference type="GO" id="GO:0000976">
    <property type="term" value="F:transcription cis-regulatory region binding"/>
    <property type="evidence" value="ECO:0007669"/>
    <property type="project" value="TreeGrafter"/>
</dbReference>
<dbReference type="PANTHER" id="PTHR30146:SF153">
    <property type="entry name" value="LACTOSE OPERON REPRESSOR"/>
    <property type="match status" value="1"/>
</dbReference>
<dbReference type="GO" id="GO:0003700">
    <property type="term" value="F:DNA-binding transcription factor activity"/>
    <property type="evidence" value="ECO:0007669"/>
    <property type="project" value="TreeGrafter"/>
</dbReference>
<dbReference type="Gene3D" id="1.10.260.40">
    <property type="entry name" value="lambda repressor-like DNA-binding domains"/>
    <property type="match status" value="1"/>
</dbReference>
<dbReference type="SUPFAM" id="SSF47413">
    <property type="entry name" value="lambda repressor-like DNA-binding domains"/>
    <property type="match status" value="1"/>
</dbReference>
<sequence length="342" mass="37183">MARGNKRSTIVDVAKLAEVSPKSVSRVFNNEPHITPALRKKVLRAAEQLNYHPNVMAQGLVRRQSYLIGLVYEKPSPSYVVELQRGALERLHGERYRLIVLPVESVGDHPKDVVDTIRSAALDGVILAPPAADHPDVLDGLVQARIPFARITPQSREGLGLATTMDGIAAAREIAEHVIGYGHRRIAIIKGDPDHPVSAQRLIAYRAAFEEAGIEYLPELVEAGDFSFESGYEATKRILSRKLRPTAILAQNDDMAVGAISAARELGFEVPGDLSVAGFDDSEIARVVWPRLTTVRQPVVEMAHTAADMLIRQLAGEDPGPTVVHAHSLIERLTVAAPPAEA</sequence>
<evidence type="ECO:0000256" key="3">
    <source>
        <dbReference type="ARBA" id="ARBA00023163"/>
    </source>
</evidence>
<dbReference type="InterPro" id="IPR000843">
    <property type="entry name" value="HTH_LacI"/>
</dbReference>
<dbReference type="InterPro" id="IPR046335">
    <property type="entry name" value="LacI/GalR-like_sensor"/>
</dbReference>
<keyword evidence="1" id="KW-0805">Transcription regulation</keyword>
<dbReference type="KEGG" id="amx:AM2010_2138"/>
<dbReference type="Gene3D" id="3.40.50.2300">
    <property type="match status" value="2"/>
</dbReference>
<dbReference type="RefSeq" id="WP_053044063.1">
    <property type="nucleotide sequence ID" value="NZ_CP011805.1"/>
</dbReference>
<evidence type="ECO:0000313" key="6">
    <source>
        <dbReference type="Proteomes" id="UP000037643"/>
    </source>
</evidence>
<dbReference type="AlphaFoldDB" id="A0A0G3XCV6"/>
<keyword evidence="3" id="KW-0804">Transcription</keyword>
<proteinExistence type="predicted"/>
<dbReference type="STRING" id="543877.AM2010_2138"/>
<dbReference type="PROSITE" id="PS50932">
    <property type="entry name" value="HTH_LACI_2"/>
    <property type="match status" value="1"/>
</dbReference>
<dbReference type="SMART" id="SM00354">
    <property type="entry name" value="HTH_LACI"/>
    <property type="match status" value="1"/>
</dbReference>
<dbReference type="Pfam" id="PF13377">
    <property type="entry name" value="Peripla_BP_3"/>
    <property type="match status" value="1"/>
</dbReference>
<dbReference type="InterPro" id="IPR010982">
    <property type="entry name" value="Lambda_DNA-bd_dom_sf"/>
</dbReference>
<dbReference type="InterPro" id="IPR028082">
    <property type="entry name" value="Peripla_BP_I"/>
</dbReference>
<dbReference type="PANTHER" id="PTHR30146">
    <property type="entry name" value="LACI-RELATED TRANSCRIPTIONAL REPRESSOR"/>
    <property type="match status" value="1"/>
</dbReference>
<dbReference type="SUPFAM" id="SSF53822">
    <property type="entry name" value="Periplasmic binding protein-like I"/>
    <property type="match status" value="1"/>
</dbReference>
<accession>A0A0G3XCV6</accession>
<protein>
    <submittedName>
        <fullName evidence="5">LacI family transcriptional regulator</fullName>
    </submittedName>
</protein>
<gene>
    <name evidence="5" type="ORF">AM2010_2138</name>
</gene>
<dbReference type="Pfam" id="PF00356">
    <property type="entry name" value="LacI"/>
    <property type="match status" value="1"/>
</dbReference>
<dbReference type="OrthoDB" id="7939625at2"/>
<dbReference type="CDD" id="cd01545">
    <property type="entry name" value="PBP1_SalR"/>
    <property type="match status" value="1"/>
</dbReference>